<comment type="similarity">
    <text evidence="7">Belongs to the RnpA family.</text>
</comment>
<comment type="caution">
    <text evidence="9">The sequence shown here is derived from an EMBL/GenBank/DDBJ whole genome shotgun (WGS) entry which is preliminary data.</text>
</comment>
<evidence type="ECO:0000256" key="3">
    <source>
        <dbReference type="ARBA" id="ARBA00022722"/>
    </source>
</evidence>
<dbReference type="Proteomes" id="UP000235682">
    <property type="component" value="Unassembled WGS sequence"/>
</dbReference>
<dbReference type="GO" id="GO:0042781">
    <property type="term" value="F:3'-tRNA processing endoribonuclease activity"/>
    <property type="evidence" value="ECO:0007669"/>
    <property type="project" value="TreeGrafter"/>
</dbReference>
<gene>
    <name evidence="7" type="primary">rnpA</name>
    <name evidence="9" type="ORF">CJ205_02410</name>
</gene>
<accession>A0A1G8PK71</accession>
<dbReference type="GO" id="GO:0000049">
    <property type="term" value="F:tRNA binding"/>
    <property type="evidence" value="ECO:0007669"/>
    <property type="project" value="UniProtKB-UniRule"/>
</dbReference>
<dbReference type="PANTHER" id="PTHR33992">
    <property type="entry name" value="RIBONUCLEASE P PROTEIN COMPONENT"/>
    <property type="match status" value="1"/>
</dbReference>
<evidence type="ECO:0000256" key="8">
    <source>
        <dbReference type="NCBIfam" id="TIGR00188"/>
    </source>
</evidence>
<name>A0A1G8PK71_9LACT</name>
<dbReference type="GO" id="GO:0004526">
    <property type="term" value="F:ribonuclease P activity"/>
    <property type="evidence" value="ECO:0007669"/>
    <property type="project" value="UniProtKB-UniRule"/>
</dbReference>
<evidence type="ECO:0000256" key="7">
    <source>
        <dbReference type="HAMAP-Rule" id="MF_00227"/>
    </source>
</evidence>
<keyword evidence="4 7" id="KW-0255">Endonuclease</keyword>
<dbReference type="STRING" id="84521.SAMN04487994_10763"/>
<dbReference type="GO" id="GO:0001682">
    <property type="term" value="P:tRNA 5'-leader removal"/>
    <property type="evidence" value="ECO:0007669"/>
    <property type="project" value="UniProtKB-UniRule"/>
</dbReference>
<dbReference type="GO" id="GO:0030677">
    <property type="term" value="C:ribonuclease P complex"/>
    <property type="evidence" value="ECO:0007669"/>
    <property type="project" value="TreeGrafter"/>
</dbReference>
<keyword evidence="3 7" id="KW-0540">Nuclease</keyword>
<organism evidence="9 10">
    <name type="scientific">Dolosicoccus paucivorans</name>
    <dbReference type="NCBI Taxonomy" id="84521"/>
    <lineage>
        <taxon>Bacteria</taxon>
        <taxon>Bacillati</taxon>
        <taxon>Bacillota</taxon>
        <taxon>Bacilli</taxon>
        <taxon>Lactobacillales</taxon>
        <taxon>Aerococcaceae</taxon>
        <taxon>Dolosicoccus</taxon>
    </lineage>
</organism>
<dbReference type="FunFam" id="3.30.230.10:FF:000021">
    <property type="entry name" value="Ribonuclease P protein component"/>
    <property type="match status" value="1"/>
</dbReference>
<evidence type="ECO:0000256" key="2">
    <source>
        <dbReference type="ARBA" id="ARBA00022694"/>
    </source>
</evidence>
<protein>
    <recommendedName>
        <fullName evidence="7 8">Ribonuclease P protein component</fullName>
        <shortName evidence="7">RNase P protein</shortName>
        <shortName evidence="7">RNaseP protein</shortName>
        <ecNumber evidence="7 8">3.1.26.5</ecNumber>
    </recommendedName>
    <alternativeName>
        <fullName evidence="7">Protein C5</fullName>
    </alternativeName>
</protein>
<dbReference type="NCBIfam" id="TIGR00188">
    <property type="entry name" value="rnpA"/>
    <property type="match status" value="1"/>
</dbReference>
<dbReference type="PANTHER" id="PTHR33992:SF1">
    <property type="entry name" value="RIBONUCLEASE P PROTEIN COMPONENT"/>
    <property type="match status" value="1"/>
</dbReference>
<sequence length="122" mass="14444">MRKNYRVKSEKEFQRVFDNKQSMANRQMVVYKLFKPGQPHFRVGLSVSKKLGNAVTRNRIKRLMRHAIWQVREDIPNEYDYLIIARADIKNKNLKQIEQSILHIMNLLFKQKNNAGGKDGTN</sequence>
<dbReference type="SUPFAM" id="SSF54211">
    <property type="entry name" value="Ribosomal protein S5 domain 2-like"/>
    <property type="match status" value="1"/>
</dbReference>
<dbReference type="PROSITE" id="PS00648">
    <property type="entry name" value="RIBONUCLEASE_P"/>
    <property type="match status" value="1"/>
</dbReference>
<dbReference type="RefSeq" id="WP_092086909.1">
    <property type="nucleotide sequence ID" value="NZ_FNEL01000076.1"/>
</dbReference>
<dbReference type="InterPro" id="IPR014721">
    <property type="entry name" value="Ribsml_uS5_D2-typ_fold_subgr"/>
</dbReference>
<evidence type="ECO:0000256" key="4">
    <source>
        <dbReference type="ARBA" id="ARBA00022759"/>
    </source>
</evidence>
<evidence type="ECO:0000313" key="10">
    <source>
        <dbReference type="Proteomes" id="UP000235682"/>
    </source>
</evidence>
<comment type="subunit">
    <text evidence="7">Consists of a catalytic RNA component (M1 or rnpB) and a protein subunit.</text>
</comment>
<evidence type="ECO:0000256" key="6">
    <source>
        <dbReference type="ARBA" id="ARBA00022884"/>
    </source>
</evidence>
<evidence type="ECO:0000256" key="1">
    <source>
        <dbReference type="ARBA" id="ARBA00002663"/>
    </source>
</evidence>
<dbReference type="EMBL" id="PNHE01000006">
    <property type="protein sequence ID" value="PMC58791.1"/>
    <property type="molecule type" value="Genomic_DNA"/>
</dbReference>
<dbReference type="InterPro" id="IPR020568">
    <property type="entry name" value="Ribosomal_Su5_D2-typ_SF"/>
</dbReference>
<keyword evidence="2 7" id="KW-0819">tRNA processing</keyword>
<keyword evidence="5 7" id="KW-0378">Hydrolase</keyword>
<reference evidence="9 10" key="1">
    <citation type="submission" date="2017-09" db="EMBL/GenBank/DDBJ databases">
        <title>Bacterial strain isolated from the female urinary microbiota.</title>
        <authorList>
            <person name="Thomas-White K."/>
            <person name="Kumar N."/>
            <person name="Forster S."/>
            <person name="Putonti C."/>
            <person name="Lawley T."/>
            <person name="Wolfe A.J."/>
        </authorList>
    </citation>
    <scope>NUCLEOTIDE SEQUENCE [LARGE SCALE GENOMIC DNA]</scope>
    <source>
        <strain evidence="9 10">UMB0852</strain>
    </source>
</reference>
<evidence type="ECO:0000313" key="9">
    <source>
        <dbReference type="EMBL" id="PMC58791.1"/>
    </source>
</evidence>
<dbReference type="InterPro" id="IPR000100">
    <property type="entry name" value="RNase_P"/>
</dbReference>
<keyword evidence="6 7" id="KW-0694">RNA-binding</keyword>
<dbReference type="AlphaFoldDB" id="A0A1G8PK71"/>
<keyword evidence="10" id="KW-1185">Reference proteome</keyword>
<dbReference type="InterPro" id="IPR020539">
    <property type="entry name" value="RNase_P_CS"/>
</dbReference>
<dbReference type="HAMAP" id="MF_00227">
    <property type="entry name" value="RNase_P"/>
    <property type="match status" value="1"/>
</dbReference>
<evidence type="ECO:0000256" key="5">
    <source>
        <dbReference type="ARBA" id="ARBA00022801"/>
    </source>
</evidence>
<dbReference type="OrthoDB" id="9810867at2"/>
<comment type="catalytic activity">
    <reaction evidence="7">
        <text>Endonucleolytic cleavage of RNA, removing 5'-extranucleotides from tRNA precursor.</text>
        <dbReference type="EC" id="3.1.26.5"/>
    </reaction>
</comment>
<proteinExistence type="inferred from homology"/>
<dbReference type="Pfam" id="PF00825">
    <property type="entry name" value="Ribonuclease_P"/>
    <property type="match status" value="1"/>
</dbReference>
<dbReference type="Gene3D" id="3.30.230.10">
    <property type="match status" value="1"/>
</dbReference>
<comment type="function">
    <text evidence="1 7">RNaseP catalyzes the removal of the 5'-leader sequence from pre-tRNA to produce the mature 5'-terminus. It can also cleave other RNA substrates such as 4.5S RNA. The protein component plays an auxiliary but essential role in vivo by binding to the 5'-leader sequence and broadening the substrate specificity of the ribozyme.</text>
</comment>
<dbReference type="EC" id="3.1.26.5" evidence="7 8"/>